<dbReference type="EMBL" id="JACAZF010000003">
    <property type="protein sequence ID" value="KAF7310222.1"/>
    <property type="molecule type" value="Genomic_DNA"/>
</dbReference>
<dbReference type="Pfam" id="PF18802">
    <property type="entry name" value="CxC1"/>
    <property type="match status" value="1"/>
</dbReference>
<dbReference type="RefSeq" id="XP_037223672.1">
    <property type="nucleotide sequence ID" value="XM_037360787.1"/>
</dbReference>
<feature type="region of interest" description="Disordered" evidence="1">
    <location>
        <begin position="300"/>
        <end position="342"/>
    </location>
</feature>
<keyword evidence="4" id="KW-1185">Reference proteome</keyword>
<comment type="caution">
    <text evidence="3">The sequence shown here is derived from an EMBL/GenBank/DDBJ whole genome shotgun (WGS) entry which is preliminary data.</text>
</comment>
<evidence type="ECO:0000313" key="3">
    <source>
        <dbReference type="EMBL" id="KAF7310222.1"/>
    </source>
</evidence>
<evidence type="ECO:0000259" key="2">
    <source>
        <dbReference type="Pfam" id="PF18802"/>
    </source>
</evidence>
<accession>A0A8H6T4H6</accession>
<sequence length="342" mass="38073">MPNPRISRKNLALHRNGQLAVSSFQPLPTINRMNTKPIKSSGTIFVTGKQTSAFFPGRAPRQSPTKKLPKRDVPAAEGDFTPVEYHIPGAGSRKRAAQYDNWMKMLPDLVPPYLQLMVDTDSLKRVGDIHPGRATCACIKRRLQITVIRWISIEDIELQSCPHCDAFRAPILLLQGGLFPCSPCNPTLAVEIPLLQFFIELGLNVAPNNTAFCKTLENVLAEWGYKMASGERLRIRFGNTTQWFTQLRLLVDKRVNDALEPARTAARNRYADDTVDHPNEEAVITPHQEGVITPHQEDVITPDADQGQNRTGTGTRLPVASSAKAAGKKRRREQDQDMAPPS</sequence>
<feature type="domain" description="CxC1-like cysteine cluster associated with KDZ transposases" evidence="2">
    <location>
        <begin position="134"/>
        <end position="219"/>
    </location>
</feature>
<gene>
    <name evidence="3" type="ORF">MIND_00395900</name>
</gene>
<protein>
    <submittedName>
        <fullName evidence="3">CxC2 domain-containing protein</fullName>
    </submittedName>
</protein>
<proteinExistence type="predicted"/>
<dbReference type="GeneID" id="59343303"/>
<organism evidence="3 4">
    <name type="scientific">Mycena indigotica</name>
    <dbReference type="NCBI Taxonomy" id="2126181"/>
    <lineage>
        <taxon>Eukaryota</taxon>
        <taxon>Fungi</taxon>
        <taxon>Dikarya</taxon>
        <taxon>Basidiomycota</taxon>
        <taxon>Agaricomycotina</taxon>
        <taxon>Agaricomycetes</taxon>
        <taxon>Agaricomycetidae</taxon>
        <taxon>Agaricales</taxon>
        <taxon>Marasmiineae</taxon>
        <taxon>Mycenaceae</taxon>
        <taxon>Mycena</taxon>
    </lineage>
</organism>
<evidence type="ECO:0000256" key="1">
    <source>
        <dbReference type="SAM" id="MobiDB-lite"/>
    </source>
</evidence>
<evidence type="ECO:0000313" key="4">
    <source>
        <dbReference type="Proteomes" id="UP000636479"/>
    </source>
</evidence>
<dbReference type="OrthoDB" id="3200967at2759"/>
<dbReference type="Proteomes" id="UP000636479">
    <property type="component" value="Unassembled WGS sequence"/>
</dbReference>
<feature type="region of interest" description="Disordered" evidence="1">
    <location>
        <begin position="54"/>
        <end position="73"/>
    </location>
</feature>
<reference evidence="3" key="1">
    <citation type="submission" date="2020-05" db="EMBL/GenBank/DDBJ databases">
        <title>Mycena genomes resolve the evolution of fungal bioluminescence.</title>
        <authorList>
            <person name="Tsai I.J."/>
        </authorList>
    </citation>
    <scope>NUCLEOTIDE SEQUENCE</scope>
    <source>
        <strain evidence="3">171206Taipei</strain>
    </source>
</reference>
<dbReference type="AlphaFoldDB" id="A0A8H6T4H6"/>
<dbReference type="InterPro" id="IPR041320">
    <property type="entry name" value="CxC1"/>
</dbReference>
<name>A0A8H6T4H6_9AGAR</name>